<feature type="compositionally biased region" description="Basic residues" evidence="8">
    <location>
        <begin position="449"/>
        <end position="470"/>
    </location>
</feature>
<dbReference type="EMBL" id="CASHTH010000109">
    <property type="protein sequence ID" value="CAI7991291.1"/>
    <property type="molecule type" value="Genomic_DNA"/>
</dbReference>
<evidence type="ECO:0000256" key="3">
    <source>
        <dbReference type="ARBA" id="ARBA00037247"/>
    </source>
</evidence>
<accession>A0AA35QTC2</accession>
<feature type="region of interest" description="Disordered" evidence="8">
    <location>
        <begin position="373"/>
        <end position="526"/>
    </location>
</feature>
<proteinExistence type="inferred from homology"/>
<evidence type="ECO:0000256" key="6">
    <source>
        <dbReference type="ARBA" id="ARBA00047319"/>
    </source>
</evidence>
<dbReference type="InterPro" id="IPR042099">
    <property type="entry name" value="ANL_N_sf"/>
</dbReference>
<organism evidence="10 11">
    <name type="scientific">Geodia barretti</name>
    <name type="common">Barrett's horny sponge</name>
    <dbReference type="NCBI Taxonomy" id="519541"/>
    <lineage>
        <taxon>Eukaryota</taxon>
        <taxon>Metazoa</taxon>
        <taxon>Porifera</taxon>
        <taxon>Demospongiae</taxon>
        <taxon>Heteroscleromorpha</taxon>
        <taxon>Tetractinellida</taxon>
        <taxon>Astrophorina</taxon>
        <taxon>Geodiidae</taxon>
        <taxon>Geodia</taxon>
    </lineage>
</organism>
<evidence type="ECO:0000256" key="5">
    <source>
        <dbReference type="ARBA" id="ARBA00039638"/>
    </source>
</evidence>
<evidence type="ECO:0000313" key="10">
    <source>
        <dbReference type="EMBL" id="CAI7991291.1"/>
    </source>
</evidence>
<dbReference type="EC" id="6.2.1.2" evidence="4"/>
<comment type="catalytic activity">
    <reaction evidence="6">
        <text>octanoate + ATP + CoA = octanoyl-CoA + AMP + diphosphate</text>
        <dbReference type="Rhea" id="RHEA:33631"/>
        <dbReference type="ChEBI" id="CHEBI:25646"/>
        <dbReference type="ChEBI" id="CHEBI:30616"/>
        <dbReference type="ChEBI" id="CHEBI:33019"/>
        <dbReference type="ChEBI" id="CHEBI:57287"/>
        <dbReference type="ChEBI" id="CHEBI:57386"/>
        <dbReference type="ChEBI" id="CHEBI:456215"/>
    </reaction>
</comment>
<name>A0AA35QTC2_GEOBA</name>
<feature type="compositionally biased region" description="Basic residues" evidence="8">
    <location>
        <begin position="381"/>
        <end position="404"/>
    </location>
</feature>
<feature type="domain" description="AMP-dependent synthetase/ligase" evidence="9">
    <location>
        <begin position="3"/>
        <end position="373"/>
    </location>
</feature>
<keyword evidence="2" id="KW-0436">Ligase</keyword>
<dbReference type="SUPFAM" id="SSF56801">
    <property type="entry name" value="Acetyl-CoA synthetase-like"/>
    <property type="match status" value="1"/>
</dbReference>
<comment type="catalytic activity">
    <reaction evidence="7">
        <text>a medium-chain fatty acid + ATP + CoA = a medium-chain fatty acyl-CoA + AMP + diphosphate</text>
        <dbReference type="Rhea" id="RHEA:48340"/>
        <dbReference type="ChEBI" id="CHEBI:30616"/>
        <dbReference type="ChEBI" id="CHEBI:33019"/>
        <dbReference type="ChEBI" id="CHEBI:57287"/>
        <dbReference type="ChEBI" id="CHEBI:59558"/>
        <dbReference type="ChEBI" id="CHEBI:90546"/>
        <dbReference type="ChEBI" id="CHEBI:456215"/>
        <dbReference type="EC" id="6.2.1.2"/>
    </reaction>
</comment>
<dbReference type="PROSITE" id="PS00455">
    <property type="entry name" value="AMP_BINDING"/>
    <property type="match status" value="1"/>
</dbReference>
<dbReference type="Gene3D" id="3.40.50.12780">
    <property type="entry name" value="N-terminal domain of ligase-like"/>
    <property type="match status" value="1"/>
</dbReference>
<dbReference type="PANTHER" id="PTHR43201">
    <property type="entry name" value="ACYL-COA SYNTHETASE"/>
    <property type="match status" value="1"/>
</dbReference>
<dbReference type="Proteomes" id="UP001174909">
    <property type="component" value="Unassembled WGS sequence"/>
</dbReference>
<feature type="compositionally biased region" description="Low complexity" evidence="8">
    <location>
        <begin position="427"/>
        <end position="436"/>
    </location>
</feature>
<sequence length="539" mass="60106">MYQGRRWSFSEFRAEVDRVARALINLGVQPGDKVSLWMPNRAEWLFLFGAVAKIGAVLVPINTRFRTTDMEYLVKHSDSTTLILMDRSGPVSFLDMLREVAPEVDTGNAAELHPPAFPALRNVVVLGADRPAGSIAWDAMLAGADEVKAEELAQREAAVSPDDTFLLMYTSGTTGFPKGVMHCHNPIRTITDAANRMAVSPRDVILMYLPLFHCFGLYEGPLMSWVTGARIVLTTMFDAGEVLSLLESERATVMNGFDTHFFDLTHHPDVDHIDRSSLRTILLAVGMASSEPTARLTQEKLCPSLSAWGMTEVGVGATRSFLDAPEDDRCVESGHALPGYEFKVIDPETGAMQPASTIGELCVRGYALMQGYYKRPGGHGGSHRRRRLVPHRRRRHHARRRQHPFHGPLQGRTQGRRRKRRPHRGRGVPPRAPRGQQGPGDRRPGPAPHRGRLRLCGRRAGPGHHRRRPWRFLPRENGQLQNTPPSGPDGRLPHDLQRQGPKIPAPPDGRRNPGPWRLATPFNPQGHSVFQNVIVPRFP</sequence>
<dbReference type="InterPro" id="IPR020845">
    <property type="entry name" value="AMP-binding_CS"/>
</dbReference>
<evidence type="ECO:0000256" key="8">
    <source>
        <dbReference type="SAM" id="MobiDB-lite"/>
    </source>
</evidence>
<feature type="compositionally biased region" description="Basic residues" evidence="8">
    <location>
        <begin position="414"/>
        <end position="426"/>
    </location>
</feature>
<evidence type="ECO:0000256" key="4">
    <source>
        <dbReference type="ARBA" id="ARBA00039009"/>
    </source>
</evidence>
<keyword evidence="11" id="KW-1185">Reference proteome</keyword>
<evidence type="ECO:0000256" key="7">
    <source>
        <dbReference type="ARBA" id="ARBA00048277"/>
    </source>
</evidence>
<evidence type="ECO:0000256" key="2">
    <source>
        <dbReference type="ARBA" id="ARBA00022598"/>
    </source>
</evidence>
<protein>
    <recommendedName>
        <fullName evidence="5">Medium-chain acyl-CoA ligase ACSF2, mitochondrial</fullName>
        <ecNumber evidence="4">6.2.1.2</ecNumber>
    </recommendedName>
</protein>
<evidence type="ECO:0000256" key="1">
    <source>
        <dbReference type="ARBA" id="ARBA00006432"/>
    </source>
</evidence>
<dbReference type="PANTHER" id="PTHR43201:SF5">
    <property type="entry name" value="MEDIUM-CHAIN ACYL-COA LIGASE ACSF2, MITOCHONDRIAL"/>
    <property type="match status" value="1"/>
</dbReference>
<evidence type="ECO:0000313" key="11">
    <source>
        <dbReference type="Proteomes" id="UP001174909"/>
    </source>
</evidence>
<comment type="similarity">
    <text evidence="1">Belongs to the ATP-dependent AMP-binding enzyme family.</text>
</comment>
<evidence type="ECO:0000259" key="9">
    <source>
        <dbReference type="Pfam" id="PF00501"/>
    </source>
</evidence>
<dbReference type="GO" id="GO:0006631">
    <property type="term" value="P:fatty acid metabolic process"/>
    <property type="evidence" value="ECO:0007669"/>
    <property type="project" value="TreeGrafter"/>
</dbReference>
<dbReference type="Pfam" id="PF00501">
    <property type="entry name" value="AMP-binding"/>
    <property type="match status" value="1"/>
</dbReference>
<comment type="caution">
    <text evidence="10">The sequence shown here is derived from an EMBL/GenBank/DDBJ whole genome shotgun (WGS) entry which is preliminary data.</text>
</comment>
<gene>
    <name evidence="10" type="ORF">GBAR_LOCUS684</name>
</gene>
<dbReference type="AlphaFoldDB" id="A0AA35QTC2"/>
<dbReference type="GO" id="GO:0031956">
    <property type="term" value="F:medium-chain fatty acid-CoA ligase activity"/>
    <property type="evidence" value="ECO:0007669"/>
    <property type="project" value="UniProtKB-EC"/>
</dbReference>
<comment type="function">
    <text evidence="3">Acyl-CoA synthases catalyze the initial reaction in fatty acid metabolism, by forming a thioester with CoA. Has some preference toward medium-chain substrates. Plays a role in adipocyte differentiation.</text>
</comment>
<reference evidence="10" key="1">
    <citation type="submission" date="2023-03" db="EMBL/GenBank/DDBJ databases">
        <authorList>
            <person name="Steffen K."/>
            <person name="Cardenas P."/>
        </authorList>
    </citation>
    <scope>NUCLEOTIDE SEQUENCE</scope>
</reference>
<dbReference type="InterPro" id="IPR000873">
    <property type="entry name" value="AMP-dep_synth/lig_dom"/>
</dbReference>